<proteinExistence type="predicted"/>
<evidence type="ECO:0008006" key="3">
    <source>
        <dbReference type="Google" id="ProtNLM"/>
    </source>
</evidence>
<organism evidence="1 2">
    <name type="scientific">Blautia argi</name>
    <dbReference type="NCBI Taxonomy" id="1912897"/>
    <lineage>
        <taxon>Bacteria</taxon>
        <taxon>Bacillati</taxon>
        <taxon>Bacillota</taxon>
        <taxon>Clostridia</taxon>
        <taxon>Lachnospirales</taxon>
        <taxon>Lachnospiraceae</taxon>
        <taxon>Blautia</taxon>
    </lineage>
</organism>
<evidence type="ECO:0000313" key="1">
    <source>
        <dbReference type="EMBL" id="AWY99149.1"/>
    </source>
</evidence>
<dbReference type="InterPro" id="IPR036388">
    <property type="entry name" value="WH-like_DNA-bd_sf"/>
</dbReference>
<dbReference type="AlphaFoldDB" id="A0A2Z4UE04"/>
<dbReference type="RefSeq" id="WP_111920594.1">
    <property type="nucleotide sequence ID" value="NZ_CP030280.1"/>
</dbReference>
<dbReference type="Gene3D" id="1.10.10.10">
    <property type="entry name" value="Winged helix-like DNA-binding domain superfamily/Winged helix DNA-binding domain"/>
    <property type="match status" value="1"/>
</dbReference>
<sequence>MTKKTQEQYDAILAFMENGRWYKANELAELLGVKETRTKMLLRALVADKKLEDNGVTKGKTYRKANKN</sequence>
<evidence type="ECO:0000313" key="2">
    <source>
        <dbReference type="Proteomes" id="UP000250003"/>
    </source>
</evidence>
<dbReference type="Proteomes" id="UP000250003">
    <property type="component" value="Chromosome"/>
</dbReference>
<reference evidence="2" key="1">
    <citation type="submission" date="2018-06" db="EMBL/GenBank/DDBJ databases">
        <title>Description of Blautia argi sp. nov., a new anaerobic isolated from dog feces.</title>
        <authorList>
            <person name="Chang Y.-H."/>
            <person name="Paek J."/>
            <person name="Shin Y."/>
        </authorList>
    </citation>
    <scope>NUCLEOTIDE SEQUENCE [LARGE SCALE GENOMIC DNA]</scope>
    <source>
        <strain evidence="2">KCTC 15426</strain>
    </source>
</reference>
<name>A0A2Z4UE04_9FIRM</name>
<accession>A0A2Z4UE04</accession>
<protein>
    <recommendedName>
        <fullName evidence="3">MarR family transcriptional regulator</fullName>
    </recommendedName>
</protein>
<keyword evidence="2" id="KW-1185">Reference proteome</keyword>
<dbReference type="OrthoDB" id="2065663at2"/>
<gene>
    <name evidence="1" type="ORF">DQQ01_14635</name>
</gene>
<dbReference type="EMBL" id="CP030280">
    <property type="protein sequence ID" value="AWY99149.1"/>
    <property type="molecule type" value="Genomic_DNA"/>
</dbReference>
<dbReference type="KEGG" id="blau:DQQ01_14635"/>